<dbReference type="AlphaFoldDB" id="A0A286RKK5"/>
<evidence type="ECO:0000313" key="1">
    <source>
        <dbReference type="EMBL" id="ASV76472.1"/>
    </source>
</evidence>
<name>A0A286RKK5_9BACT</name>
<sequence>MLCDMACRQSVENLSPVSLAASGDQGCARGRLIAQQGSFAIYW</sequence>
<protein>
    <submittedName>
        <fullName evidence="1">Uncharacterized protein</fullName>
    </submittedName>
</protein>
<evidence type="ECO:0000313" key="2">
    <source>
        <dbReference type="Proteomes" id="UP000215086"/>
    </source>
</evidence>
<keyword evidence="2" id="KW-1185">Reference proteome</keyword>
<accession>A0A286RKK5</accession>
<dbReference type="Proteomes" id="UP000215086">
    <property type="component" value="Chromosome"/>
</dbReference>
<proteinExistence type="predicted"/>
<gene>
    <name evidence="1" type="ORF">THTE_3871</name>
</gene>
<reference evidence="1 2" key="1">
    <citation type="journal article" name="Front. Microbiol.">
        <title>Sugar Metabolism of the First Thermophilic Planctomycete Thermogutta terrifontis: Comparative Genomic and Transcriptomic Approaches.</title>
        <authorList>
            <person name="Elcheninov A.G."/>
            <person name="Menzel P."/>
            <person name="Gudbergsdottir S.R."/>
            <person name="Slesarev A.I."/>
            <person name="Kadnikov V.V."/>
            <person name="Krogh A."/>
            <person name="Bonch-Osmolovskaya E.A."/>
            <person name="Peng X."/>
            <person name="Kublanov I.V."/>
        </authorList>
    </citation>
    <scope>NUCLEOTIDE SEQUENCE [LARGE SCALE GENOMIC DNA]</scope>
    <source>
        <strain evidence="1 2">R1</strain>
    </source>
</reference>
<dbReference type="KEGG" id="ttf:THTE_3871"/>
<organism evidence="1 2">
    <name type="scientific">Thermogutta terrifontis</name>
    <dbReference type="NCBI Taxonomy" id="1331910"/>
    <lineage>
        <taxon>Bacteria</taxon>
        <taxon>Pseudomonadati</taxon>
        <taxon>Planctomycetota</taxon>
        <taxon>Planctomycetia</taxon>
        <taxon>Pirellulales</taxon>
        <taxon>Thermoguttaceae</taxon>
        <taxon>Thermogutta</taxon>
    </lineage>
</organism>
<dbReference type="EMBL" id="CP018477">
    <property type="protein sequence ID" value="ASV76472.1"/>
    <property type="molecule type" value="Genomic_DNA"/>
</dbReference>